<dbReference type="PROSITE" id="PS50011">
    <property type="entry name" value="PROTEIN_KINASE_DOM"/>
    <property type="match status" value="1"/>
</dbReference>
<evidence type="ECO:0000256" key="8">
    <source>
        <dbReference type="ARBA" id="ARBA00048679"/>
    </source>
</evidence>
<evidence type="ECO:0000256" key="1">
    <source>
        <dbReference type="ARBA" id="ARBA00012513"/>
    </source>
</evidence>
<protein>
    <recommendedName>
        <fullName evidence="1">non-specific serine/threonine protein kinase</fullName>
        <ecNumber evidence="1">2.7.11.1</ecNumber>
    </recommendedName>
</protein>
<evidence type="ECO:0000256" key="4">
    <source>
        <dbReference type="ARBA" id="ARBA00022741"/>
    </source>
</evidence>
<keyword evidence="6" id="KW-0067">ATP-binding</keyword>
<feature type="domain" description="Protein kinase" evidence="10">
    <location>
        <begin position="64"/>
        <end position="397"/>
    </location>
</feature>
<dbReference type="GO" id="GO:0005524">
    <property type="term" value="F:ATP binding"/>
    <property type="evidence" value="ECO:0007669"/>
    <property type="project" value="UniProtKB-KW"/>
</dbReference>
<dbReference type="EMBL" id="MU853783">
    <property type="protein sequence ID" value="KAK3941447.1"/>
    <property type="molecule type" value="Genomic_DNA"/>
</dbReference>
<dbReference type="Pfam" id="PF00069">
    <property type="entry name" value="Pkinase"/>
    <property type="match status" value="1"/>
</dbReference>
<keyword evidence="5 11" id="KW-0418">Kinase</keyword>
<proteinExistence type="predicted"/>
<evidence type="ECO:0000256" key="3">
    <source>
        <dbReference type="ARBA" id="ARBA00022679"/>
    </source>
</evidence>
<dbReference type="InterPro" id="IPR011009">
    <property type="entry name" value="Kinase-like_dom_sf"/>
</dbReference>
<dbReference type="SMART" id="SM00220">
    <property type="entry name" value="S_TKc"/>
    <property type="match status" value="1"/>
</dbReference>
<dbReference type="InterPro" id="IPR051334">
    <property type="entry name" value="SRPK"/>
</dbReference>
<dbReference type="SUPFAM" id="SSF56112">
    <property type="entry name" value="Protein kinase-like (PK-like)"/>
    <property type="match status" value="1"/>
</dbReference>
<organism evidence="11 12">
    <name type="scientific">Diplogelasinospora grovesii</name>
    <dbReference type="NCBI Taxonomy" id="303347"/>
    <lineage>
        <taxon>Eukaryota</taxon>
        <taxon>Fungi</taxon>
        <taxon>Dikarya</taxon>
        <taxon>Ascomycota</taxon>
        <taxon>Pezizomycotina</taxon>
        <taxon>Sordariomycetes</taxon>
        <taxon>Sordariomycetidae</taxon>
        <taxon>Sordariales</taxon>
        <taxon>Diplogelasinosporaceae</taxon>
        <taxon>Diplogelasinospora</taxon>
    </lineage>
</organism>
<comment type="caution">
    <text evidence="11">The sequence shown here is derived from an EMBL/GenBank/DDBJ whole genome shotgun (WGS) entry which is preliminary data.</text>
</comment>
<keyword evidence="12" id="KW-1185">Reference proteome</keyword>
<dbReference type="InterPro" id="IPR000719">
    <property type="entry name" value="Prot_kinase_dom"/>
</dbReference>
<comment type="catalytic activity">
    <reaction evidence="8">
        <text>L-seryl-[protein] + ATP = O-phospho-L-seryl-[protein] + ADP + H(+)</text>
        <dbReference type="Rhea" id="RHEA:17989"/>
        <dbReference type="Rhea" id="RHEA-COMP:9863"/>
        <dbReference type="Rhea" id="RHEA-COMP:11604"/>
        <dbReference type="ChEBI" id="CHEBI:15378"/>
        <dbReference type="ChEBI" id="CHEBI:29999"/>
        <dbReference type="ChEBI" id="CHEBI:30616"/>
        <dbReference type="ChEBI" id="CHEBI:83421"/>
        <dbReference type="ChEBI" id="CHEBI:456216"/>
        <dbReference type="EC" id="2.7.11.1"/>
    </reaction>
</comment>
<comment type="catalytic activity">
    <reaction evidence="7">
        <text>L-threonyl-[protein] + ATP = O-phospho-L-threonyl-[protein] + ADP + H(+)</text>
        <dbReference type="Rhea" id="RHEA:46608"/>
        <dbReference type="Rhea" id="RHEA-COMP:11060"/>
        <dbReference type="Rhea" id="RHEA-COMP:11605"/>
        <dbReference type="ChEBI" id="CHEBI:15378"/>
        <dbReference type="ChEBI" id="CHEBI:30013"/>
        <dbReference type="ChEBI" id="CHEBI:30616"/>
        <dbReference type="ChEBI" id="CHEBI:61977"/>
        <dbReference type="ChEBI" id="CHEBI:456216"/>
        <dbReference type="EC" id="2.7.11.1"/>
    </reaction>
</comment>
<evidence type="ECO:0000256" key="2">
    <source>
        <dbReference type="ARBA" id="ARBA00022527"/>
    </source>
</evidence>
<dbReference type="AlphaFoldDB" id="A0AAN6S529"/>
<feature type="region of interest" description="Disordered" evidence="9">
    <location>
        <begin position="349"/>
        <end position="371"/>
    </location>
</feature>
<accession>A0AAN6S529</accession>
<keyword evidence="4" id="KW-0547">Nucleotide-binding</keyword>
<evidence type="ECO:0000256" key="5">
    <source>
        <dbReference type="ARBA" id="ARBA00022777"/>
    </source>
</evidence>
<dbReference type="PANTHER" id="PTHR47634">
    <property type="entry name" value="PROTEIN KINASE DOMAIN-CONTAINING PROTEIN-RELATED"/>
    <property type="match status" value="1"/>
</dbReference>
<dbReference type="PANTHER" id="PTHR47634:SF9">
    <property type="entry name" value="PROTEIN KINASE DOMAIN-CONTAINING PROTEIN-RELATED"/>
    <property type="match status" value="1"/>
</dbReference>
<evidence type="ECO:0000256" key="9">
    <source>
        <dbReference type="SAM" id="MobiDB-lite"/>
    </source>
</evidence>
<dbReference type="Proteomes" id="UP001303473">
    <property type="component" value="Unassembled WGS sequence"/>
</dbReference>
<evidence type="ECO:0000259" key="10">
    <source>
        <dbReference type="PROSITE" id="PS50011"/>
    </source>
</evidence>
<dbReference type="Gene3D" id="1.10.510.10">
    <property type="entry name" value="Transferase(Phosphotransferase) domain 1"/>
    <property type="match status" value="1"/>
</dbReference>
<dbReference type="GO" id="GO:0004674">
    <property type="term" value="F:protein serine/threonine kinase activity"/>
    <property type="evidence" value="ECO:0007669"/>
    <property type="project" value="UniProtKB-KW"/>
</dbReference>
<evidence type="ECO:0000313" key="12">
    <source>
        <dbReference type="Proteomes" id="UP001303473"/>
    </source>
</evidence>
<dbReference type="Gene3D" id="3.30.200.20">
    <property type="entry name" value="Phosphorylase Kinase, domain 1"/>
    <property type="match status" value="1"/>
</dbReference>
<dbReference type="GO" id="GO:0050684">
    <property type="term" value="P:regulation of mRNA processing"/>
    <property type="evidence" value="ECO:0007669"/>
    <property type="project" value="TreeGrafter"/>
</dbReference>
<sequence>MDSNEAPNSPAESDREDSPPRELSTAEPKKVFGDEFLLEEEMHPWFKPEKWYPVRMGEVIDSRYQVLAKLGFGSVSTVWLCRDLRRSHKYVSLKIYYTGHPQAAKEVEVSRHLESVIDETTWPSCIRKLRRSFEIPGAVGPHVCLVYDPLLMSIEDVRLQAGGKLPTYILKPFMGTVLSMLGGLHTNVQLIHTDLWAGNVLSSAENESVWDEIVEKEWTTPSPRKIRSDRTIYASHTIGIQALGDQVVICDFGEARVGDGPFIGDVMPDLYRAPEIILYIPWTEKIDIWSVGLMTWDLLEGKHLFSYPNPGREDSRGAHVARIVSLLGKPPKDFLERTTEADEFFDEDGNLKIQPEGVEGGSLEEEEEVLEADDKKKFFWRPEDRPTAEELANDPCLEV</sequence>
<evidence type="ECO:0000313" key="11">
    <source>
        <dbReference type="EMBL" id="KAK3941447.1"/>
    </source>
</evidence>
<dbReference type="EC" id="2.7.11.1" evidence="1"/>
<reference evidence="12" key="1">
    <citation type="journal article" date="2023" name="Mol. Phylogenet. Evol.">
        <title>Genome-scale phylogeny and comparative genomics of the fungal order Sordariales.</title>
        <authorList>
            <person name="Hensen N."/>
            <person name="Bonometti L."/>
            <person name="Westerberg I."/>
            <person name="Brannstrom I.O."/>
            <person name="Guillou S."/>
            <person name="Cros-Aarteil S."/>
            <person name="Calhoun S."/>
            <person name="Haridas S."/>
            <person name="Kuo A."/>
            <person name="Mondo S."/>
            <person name="Pangilinan J."/>
            <person name="Riley R."/>
            <person name="LaButti K."/>
            <person name="Andreopoulos B."/>
            <person name="Lipzen A."/>
            <person name="Chen C."/>
            <person name="Yan M."/>
            <person name="Daum C."/>
            <person name="Ng V."/>
            <person name="Clum A."/>
            <person name="Steindorff A."/>
            <person name="Ohm R.A."/>
            <person name="Martin F."/>
            <person name="Silar P."/>
            <person name="Natvig D.O."/>
            <person name="Lalanne C."/>
            <person name="Gautier V."/>
            <person name="Ament-Velasquez S.L."/>
            <person name="Kruys A."/>
            <person name="Hutchinson M.I."/>
            <person name="Powell A.J."/>
            <person name="Barry K."/>
            <person name="Miller A.N."/>
            <person name="Grigoriev I.V."/>
            <person name="Debuchy R."/>
            <person name="Gladieux P."/>
            <person name="Hiltunen Thoren M."/>
            <person name="Johannesson H."/>
        </authorList>
    </citation>
    <scope>NUCLEOTIDE SEQUENCE [LARGE SCALE GENOMIC DNA]</scope>
    <source>
        <strain evidence="12">CBS 340.73</strain>
    </source>
</reference>
<keyword evidence="2 11" id="KW-0723">Serine/threonine-protein kinase</keyword>
<feature type="region of interest" description="Disordered" evidence="9">
    <location>
        <begin position="1"/>
        <end position="28"/>
    </location>
</feature>
<feature type="compositionally biased region" description="Polar residues" evidence="9">
    <location>
        <begin position="1"/>
        <end position="11"/>
    </location>
</feature>
<evidence type="ECO:0000256" key="7">
    <source>
        <dbReference type="ARBA" id="ARBA00047899"/>
    </source>
</evidence>
<evidence type="ECO:0000256" key="6">
    <source>
        <dbReference type="ARBA" id="ARBA00022840"/>
    </source>
</evidence>
<name>A0AAN6S529_9PEZI</name>
<feature type="compositionally biased region" description="Acidic residues" evidence="9">
    <location>
        <begin position="362"/>
        <end position="371"/>
    </location>
</feature>
<gene>
    <name evidence="11" type="ORF">QBC46DRAFT_458322</name>
</gene>
<dbReference type="GO" id="GO:0000245">
    <property type="term" value="P:spliceosomal complex assembly"/>
    <property type="evidence" value="ECO:0007669"/>
    <property type="project" value="TreeGrafter"/>
</dbReference>
<keyword evidence="3" id="KW-0808">Transferase</keyword>